<gene>
    <name evidence="2" type="ORF">KEC16_08715</name>
</gene>
<accession>A0ABS5IBJ0</accession>
<evidence type="ECO:0000256" key="1">
    <source>
        <dbReference type="SAM" id="Phobius"/>
    </source>
</evidence>
<name>A0ABS5IBJ0_9PROT</name>
<comment type="caution">
    <text evidence="2">The sequence shown here is derived from an EMBL/GenBank/DDBJ whole genome shotgun (WGS) entry which is preliminary data.</text>
</comment>
<reference evidence="2 3" key="1">
    <citation type="submission" date="2021-04" db="EMBL/GenBank/DDBJ databases">
        <title>Magnetospirillum sulfuroxidans sp. nov., a facultative chemolithoautotrophic sulfur-oxidizing alphaproteobacterium isolated from freshwater sediment and proposals for Paramagetospirillum gen. nov., and Magnetospirillaceae fam. nov.</title>
        <authorList>
            <person name="Koziaeva V."/>
            <person name="Geelhoed J.S."/>
            <person name="Sorokin D.Y."/>
            <person name="Grouzdev D.S."/>
        </authorList>
    </citation>
    <scope>NUCLEOTIDE SEQUENCE [LARGE SCALE GENOMIC DNA]</scope>
    <source>
        <strain evidence="2 3">J10</strain>
    </source>
</reference>
<keyword evidence="3" id="KW-1185">Reference proteome</keyword>
<organism evidence="2 3">
    <name type="scientific">Magnetospirillum sulfuroxidans</name>
    <dbReference type="NCBI Taxonomy" id="611300"/>
    <lineage>
        <taxon>Bacteria</taxon>
        <taxon>Pseudomonadati</taxon>
        <taxon>Pseudomonadota</taxon>
        <taxon>Alphaproteobacteria</taxon>
        <taxon>Rhodospirillales</taxon>
        <taxon>Rhodospirillaceae</taxon>
        <taxon>Magnetospirillum</taxon>
    </lineage>
</organism>
<dbReference type="RefSeq" id="WP_211547913.1">
    <property type="nucleotide sequence ID" value="NZ_JAGTUF010000006.1"/>
</dbReference>
<keyword evidence="1" id="KW-1133">Transmembrane helix</keyword>
<protein>
    <submittedName>
        <fullName evidence="2">Uncharacterized protein</fullName>
    </submittedName>
</protein>
<dbReference type="EMBL" id="JAGTUF010000006">
    <property type="protein sequence ID" value="MBR9971797.1"/>
    <property type="molecule type" value="Genomic_DNA"/>
</dbReference>
<proteinExistence type="predicted"/>
<feature type="transmembrane region" description="Helical" evidence="1">
    <location>
        <begin position="12"/>
        <end position="38"/>
    </location>
</feature>
<evidence type="ECO:0000313" key="2">
    <source>
        <dbReference type="EMBL" id="MBR9971797.1"/>
    </source>
</evidence>
<dbReference type="Proteomes" id="UP000680714">
    <property type="component" value="Unassembled WGS sequence"/>
</dbReference>
<keyword evidence="1" id="KW-0812">Transmembrane</keyword>
<sequence>MFSRTPLRMIRHVLLGLAAALVFAIVFGAVVMLAWNAVIPDLFGLPPLNFWHAVAILVLVRVLTGRFTPGRHGHHRRFSRTFGHRHGANAALYSAWWDAEGASAFQAYADKQTGESGRGCGHH</sequence>
<keyword evidence="1" id="KW-0472">Membrane</keyword>
<feature type="transmembrane region" description="Helical" evidence="1">
    <location>
        <begin position="50"/>
        <end position="68"/>
    </location>
</feature>
<evidence type="ECO:0000313" key="3">
    <source>
        <dbReference type="Proteomes" id="UP000680714"/>
    </source>
</evidence>